<gene>
    <name evidence="2" type="ORF">S01H1_22453</name>
</gene>
<sequence>TGHLSLEMARNALQRLGIDEIGLDEMDRRILTTLVKNYRGGPVGVETLSVALHESPRTIEEVYEPFLIKEGFLQRTPRGRVALERVYDYLDLKPPAGGERQQPLF</sequence>
<dbReference type="PANTHER" id="PTHR42848:SF1">
    <property type="entry name" value="HOLLIDAY JUNCTION BRANCH MIGRATION COMPLEX SUBUNIT RUVB"/>
    <property type="match status" value="1"/>
</dbReference>
<dbReference type="PANTHER" id="PTHR42848">
    <property type="match status" value="1"/>
</dbReference>
<dbReference type="InterPro" id="IPR036390">
    <property type="entry name" value="WH_DNA-bd_sf"/>
</dbReference>
<organism evidence="2">
    <name type="scientific">marine sediment metagenome</name>
    <dbReference type="NCBI Taxonomy" id="412755"/>
    <lineage>
        <taxon>unclassified sequences</taxon>
        <taxon>metagenomes</taxon>
        <taxon>ecological metagenomes</taxon>
    </lineage>
</organism>
<dbReference type="InterPro" id="IPR036388">
    <property type="entry name" value="WH-like_DNA-bd_sf"/>
</dbReference>
<comment type="caution">
    <text evidence="2">The sequence shown here is derived from an EMBL/GenBank/DDBJ whole genome shotgun (WGS) entry which is preliminary data.</text>
</comment>
<dbReference type="GO" id="GO:0005524">
    <property type="term" value="F:ATP binding"/>
    <property type="evidence" value="ECO:0007669"/>
    <property type="project" value="InterPro"/>
</dbReference>
<dbReference type="GO" id="GO:0006310">
    <property type="term" value="P:DNA recombination"/>
    <property type="evidence" value="ECO:0007669"/>
    <property type="project" value="InterPro"/>
</dbReference>
<evidence type="ECO:0000313" key="2">
    <source>
        <dbReference type="EMBL" id="GAF88974.1"/>
    </source>
</evidence>
<protein>
    <recommendedName>
        <fullName evidence="1">RuvB winged helix C-terminal domain-containing protein</fullName>
    </recommendedName>
</protein>
<proteinExistence type="predicted"/>
<dbReference type="AlphaFoldDB" id="X0T712"/>
<dbReference type="SUPFAM" id="SSF46785">
    <property type="entry name" value="Winged helix' DNA-binding domain"/>
    <property type="match status" value="1"/>
</dbReference>
<accession>X0T712</accession>
<reference evidence="2" key="1">
    <citation type="journal article" date="2014" name="Front. Microbiol.">
        <title>High frequency of phylogenetically diverse reductive dehalogenase-homologous genes in deep subseafloor sedimentary metagenomes.</title>
        <authorList>
            <person name="Kawai M."/>
            <person name="Futagami T."/>
            <person name="Toyoda A."/>
            <person name="Takaki Y."/>
            <person name="Nishi S."/>
            <person name="Hori S."/>
            <person name="Arai W."/>
            <person name="Tsubouchi T."/>
            <person name="Morono Y."/>
            <person name="Uchiyama I."/>
            <person name="Ito T."/>
            <person name="Fujiyama A."/>
            <person name="Inagaki F."/>
            <person name="Takami H."/>
        </authorList>
    </citation>
    <scope>NUCLEOTIDE SEQUENCE</scope>
    <source>
        <strain evidence="2">Expedition CK06-06</strain>
    </source>
</reference>
<dbReference type="GO" id="GO:0009378">
    <property type="term" value="F:four-way junction helicase activity"/>
    <property type="evidence" value="ECO:0007669"/>
    <property type="project" value="InterPro"/>
</dbReference>
<dbReference type="GO" id="GO:0003677">
    <property type="term" value="F:DNA binding"/>
    <property type="evidence" value="ECO:0007669"/>
    <property type="project" value="InterPro"/>
</dbReference>
<feature type="domain" description="RuvB winged helix C-terminal" evidence="1">
    <location>
        <begin position="20"/>
        <end position="90"/>
    </location>
</feature>
<dbReference type="Pfam" id="PF05491">
    <property type="entry name" value="WHD_RuvB"/>
    <property type="match status" value="1"/>
</dbReference>
<evidence type="ECO:0000259" key="1">
    <source>
        <dbReference type="Pfam" id="PF05491"/>
    </source>
</evidence>
<name>X0T712_9ZZZZ</name>
<dbReference type="InterPro" id="IPR004605">
    <property type="entry name" value="DNA_helicase_Holl-junc_RuvB"/>
</dbReference>
<dbReference type="GO" id="GO:0006281">
    <property type="term" value="P:DNA repair"/>
    <property type="evidence" value="ECO:0007669"/>
    <property type="project" value="InterPro"/>
</dbReference>
<dbReference type="InterPro" id="IPR008823">
    <property type="entry name" value="RuvB_wg_C"/>
</dbReference>
<dbReference type="Gene3D" id="1.10.10.10">
    <property type="entry name" value="Winged helix-like DNA-binding domain superfamily/Winged helix DNA-binding domain"/>
    <property type="match status" value="1"/>
</dbReference>
<feature type="non-terminal residue" evidence="2">
    <location>
        <position position="1"/>
    </location>
</feature>
<dbReference type="EMBL" id="BARS01012675">
    <property type="protein sequence ID" value="GAF88974.1"/>
    <property type="molecule type" value="Genomic_DNA"/>
</dbReference>